<dbReference type="InterPro" id="IPR008816">
    <property type="entry name" value="Gly_zipper_2TM_dom"/>
</dbReference>
<feature type="signal peptide" evidence="1">
    <location>
        <begin position="1"/>
        <end position="23"/>
    </location>
</feature>
<dbReference type="Proteomes" id="UP001214521">
    <property type="component" value="Unassembled WGS sequence"/>
</dbReference>
<organism evidence="3 4">
    <name type="scientific">Stenotrophomonas maltophilia</name>
    <name type="common">Pseudomonas maltophilia</name>
    <name type="synonym">Xanthomonas maltophilia</name>
    <dbReference type="NCBI Taxonomy" id="40324"/>
    <lineage>
        <taxon>Bacteria</taxon>
        <taxon>Pseudomonadati</taxon>
        <taxon>Pseudomonadota</taxon>
        <taxon>Gammaproteobacteria</taxon>
        <taxon>Lysobacterales</taxon>
        <taxon>Lysobacteraceae</taxon>
        <taxon>Stenotrophomonas</taxon>
        <taxon>Stenotrophomonas maltophilia group</taxon>
    </lineage>
</organism>
<sequence length="214" mass="21921">MKNIVLAAAVAVALATSGMTAHAQTQQEDQGRTEKAGKIGCVVGGLLGGVVGAKVFKDDQAVGAVGGGALGCAGGNFFGKKWSKAKQLKEFQEAQAQAQAAGLTATVDARDGVDERGKPTKELGAMVIAYNPSDLSPMSAKTSAVFDKVAAISVRSKNQLTFEFSGRQGCELPLAELGKRGAFNGAGVQHAVKVSCGQGDSKFVITPLPELARQ</sequence>
<gene>
    <name evidence="3" type="ORF">QEK83_000132</name>
</gene>
<comment type="caution">
    <text evidence="3">The sequence shown here is derived from an EMBL/GenBank/DDBJ whole genome shotgun (WGS) entry which is preliminary data.</text>
</comment>
<feature type="chain" id="PRO_5042594939" evidence="1">
    <location>
        <begin position="24"/>
        <end position="214"/>
    </location>
</feature>
<dbReference type="Pfam" id="PF05433">
    <property type="entry name" value="Rick_17kDa_Anti"/>
    <property type="match status" value="1"/>
</dbReference>
<evidence type="ECO:0000256" key="1">
    <source>
        <dbReference type="SAM" id="SignalP"/>
    </source>
</evidence>
<reference evidence="3" key="1">
    <citation type="submission" date="2022-07" db="EMBL/GenBank/DDBJ databases">
        <authorList>
            <consortium name="Clinical and Environmental Microbiology Branch: Whole genome sequencing antimicrobial resistance pathogens in the healthcare setting"/>
        </authorList>
    </citation>
    <scope>NUCLEOTIDE SEQUENCE</scope>
    <source>
        <strain evidence="3">Stenotrophomonas_maltophilia_2021CK-00905</strain>
    </source>
</reference>
<name>A0AAI9C7G8_STEMA</name>
<feature type="domain" description="Glycine zipper 2TM" evidence="2">
    <location>
        <begin position="39"/>
        <end position="76"/>
    </location>
</feature>
<evidence type="ECO:0000259" key="2">
    <source>
        <dbReference type="Pfam" id="PF05433"/>
    </source>
</evidence>
<keyword evidence="1" id="KW-0732">Signal</keyword>
<protein>
    <submittedName>
        <fullName evidence="3">Glycine zipper 2TM domain-containing protein</fullName>
    </submittedName>
</protein>
<evidence type="ECO:0000313" key="3">
    <source>
        <dbReference type="EMBL" id="EKT4439539.1"/>
    </source>
</evidence>
<dbReference type="EMBL" id="ABLOMU010000001">
    <property type="protein sequence ID" value="EKT4439539.1"/>
    <property type="molecule type" value="Genomic_DNA"/>
</dbReference>
<dbReference type="AlphaFoldDB" id="A0AAI9C7G8"/>
<dbReference type="GO" id="GO:0019867">
    <property type="term" value="C:outer membrane"/>
    <property type="evidence" value="ECO:0007669"/>
    <property type="project" value="InterPro"/>
</dbReference>
<accession>A0AAI9C7G8</accession>
<evidence type="ECO:0000313" key="4">
    <source>
        <dbReference type="Proteomes" id="UP001214521"/>
    </source>
</evidence>
<proteinExistence type="predicted"/>